<dbReference type="RefSeq" id="WP_182339239.1">
    <property type="nucleotide sequence ID" value="NZ_JACGXS010000004.1"/>
</dbReference>
<organism evidence="1 2">
    <name type="scientific">Stenotrophomonas tumulicola</name>
    <dbReference type="NCBI Taxonomy" id="1685415"/>
    <lineage>
        <taxon>Bacteria</taxon>
        <taxon>Pseudomonadati</taxon>
        <taxon>Pseudomonadota</taxon>
        <taxon>Gammaproteobacteria</taxon>
        <taxon>Lysobacterales</taxon>
        <taxon>Lysobacteraceae</taxon>
        <taxon>Stenotrophomonas</taxon>
    </lineage>
</organism>
<comment type="caution">
    <text evidence="1">The sequence shown here is derived from an EMBL/GenBank/DDBJ whole genome shotgun (WGS) entry which is preliminary data.</text>
</comment>
<accession>A0A7W3IHK2</accession>
<gene>
    <name evidence="1" type="ORF">H4O11_09810</name>
</gene>
<evidence type="ECO:0000313" key="2">
    <source>
        <dbReference type="Proteomes" id="UP000547058"/>
    </source>
</evidence>
<dbReference type="EMBL" id="JACGXS010000004">
    <property type="protein sequence ID" value="MBA8682100.1"/>
    <property type="molecule type" value="Genomic_DNA"/>
</dbReference>
<sequence>MGTDPWWRWAEPPANPLHGGKHGWDGVKVKTATAVQQNQRSRHWRQVVDRIMVILLQPEYVAGIPDELRRICGIGHQIANNLRRRAAPGVA</sequence>
<proteinExistence type="predicted"/>
<evidence type="ECO:0000313" key="1">
    <source>
        <dbReference type="EMBL" id="MBA8682100.1"/>
    </source>
</evidence>
<name>A0A7W3IHK2_9GAMM</name>
<dbReference type="Proteomes" id="UP000547058">
    <property type="component" value="Unassembled WGS sequence"/>
</dbReference>
<dbReference type="AlphaFoldDB" id="A0A7W3IHK2"/>
<protein>
    <submittedName>
        <fullName evidence="1">Uncharacterized protein</fullName>
    </submittedName>
</protein>
<keyword evidence="2" id="KW-1185">Reference proteome</keyword>
<reference evidence="1 2" key="1">
    <citation type="submission" date="2020-08" db="EMBL/GenBank/DDBJ databases">
        <title>Stenotrophomonas tumulicola JCM 30961.</title>
        <authorList>
            <person name="Deng Y."/>
        </authorList>
    </citation>
    <scope>NUCLEOTIDE SEQUENCE [LARGE SCALE GENOMIC DNA]</scope>
    <source>
        <strain evidence="1 2">JCM 30961</strain>
    </source>
</reference>